<reference evidence="6" key="1">
    <citation type="submission" date="2019-08" db="EMBL/GenBank/DDBJ databases">
        <authorList>
            <person name="Kucharzyk K."/>
            <person name="Murdoch R.W."/>
            <person name="Higgins S."/>
            <person name="Loffler F."/>
        </authorList>
    </citation>
    <scope>NUCLEOTIDE SEQUENCE</scope>
</reference>
<dbReference type="Pfam" id="PF00410">
    <property type="entry name" value="Ribosomal_S8"/>
    <property type="match status" value="1"/>
</dbReference>
<dbReference type="GO" id="GO:0006412">
    <property type="term" value="P:translation"/>
    <property type="evidence" value="ECO:0007669"/>
    <property type="project" value="InterPro"/>
</dbReference>
<gene>
    <name evidence="6" type="primary">rpsH_24</name>
    <name evidence="6" type="ORF">SDC9_68175</name>
</gene>
<dbReference type="AlphaFoldDB" id="A0A644XZR7"/>
<dbReference type="HAMAP" id="MF_01302_B">
    <property type="entry name" value="Ribosomal_uS8_B"/>
    <property type="match status" value="1"/>
</dbReference>
<keyword evidence="5" id="KW-0687">Ribonucleoprotein</keyword>
<keyword evidence="3" id="KW-0694">RNA-binding</keyword>
<keyword evidence="2" id="KW-0699">rRNA-binding</keyword>
<dbReference type="GO" id="GO:0005737">
    <property type="term" value="C:cytoplasm"/>
    <property type="evidence" value="ECO:0007669"/>
    <property type="project" value="UniProtKB-ARBA"/>
</dbReference>
<dbReference type="SUPFAM" id="SSF56047">
    <property type="entry name" value="Ribosomal protein S8"/>
    <property type="match status" value="1"/>
</dbReference>
<evidence type="ECO:0000256" key="2">
    <source>
        <dbReference type="ARBA" id="ARBA00022730"/>
    </source>
</evidence>
<dbReference type="InterPro" id="IPR000630">
    <property type="entry name" value="Ribosomal_uS8"/>
</dbReference>
<dbReference type="EMBL" id="VSSQ01003654">
    <property type="protein sequence ID" value="MPM21730.1"/>
    <property type="molecule type" value="Genomic_DNA"/>
</dbReference>
<keyword evidence="4 6" id="KW-0689">Ribosomal protein</keyword>
<protein>
    <submittedName>
        <fullName evidence="6">30S ribosomal protein S8</fullName>
    </submittedName>
</protein>
<dbReference type="InterPro" id="IPR035987">
    <property type="entry name" value="Ribosomal_uS8_sf"/>
</dbReference>
<dbReference type="Gene3D" id="3.30.1370.30">
    <property type="match status" value="1"/>
</dbReference>
<dbReference type="GO" id="GO:0003735">
    <property type="term" value="F:structural constituent of ribosome"/>
    <property type="evidence" value="ECO:0007669"/>
    <property type="project" value="InterPro"/>
</dbReference>
<dbReference type="NCBIfam" id="NF001109">
    <property type="entry name" value="PRK00136.1"/>
    <property type="match status" value="1"/>
</dbReference>
<evidence type="ECO:0000313" key="6">
    <source>
        <dbReference type="EMBL" id="MPM21730.1"/>
    </source>
</evidence>
<dbReference type="Gene3D" id="3.30.1490.10">
    <property type="match status" value="1"/>
</dbReference>
<dbReference type="FunFam" id="3.30.1490.10:FF:000001">
    <property type="entry name" value="30S ribosomal protein S8"/>
    <property type="match status" value="1"/>
</dbReference>
<comment type="caution">
    <text evidence="6">The sequence shown here is derived from an EMBL/GenBank/DDBJ whole genome shotgun (WGS) entry which is preliminary data.</text>
</comment>
<proteinExistence type="inferred from homology"/>
<evidence type="ECO:0000256" key="5">
    <source>
        <dbReference type="ARBA" id="ARBA00023274"/>
    </source>
</evidence>
<evidence type="ECO:0000256" key="4">
    <source>
        <dbReference type="ARBA" id="ARBA00022980"/>
    </source>
</evidence>
<name>A0A644XZR7_9ZZZZ</name>
<dbReference type="PANTHER" id="PTHR11758">
    <property type="entry name" value="40S RIBOSOMAL PROTEIN S15A"/>
    <property type="match status" value="1"/>
</dbReference>
<sequence length="131" mass="14220">MSMQDPIADMLTRVRNGAAAGLKKVEMPSSKEKAAIAAVLKEEGYISDFVVLEEGVKRILAITLKYYQGEPVITGLQRVSKPSCRVHCSSREIPKVRGGMGNAILTTPDGIMSDRKARAANVGGEILLYVW</sequence>
<evidence type="ECO:0000256" key="3">
    <source>
        <dbReference type="ARBA" id="ARBA00022884"/>
    </source>
</evidence>
<dbReference type="GO" id="GO:1990904">
    <property type="term" value="C:ribonucleoprotein complex"/>
    <property type="evidence" value="ECO:0007669"/>
    <property type="project" value="UniProtKB-KW"/>
</dbReference>
<comment type="similarity">
    <text evidence="1">Belongs to the universal ribosomal protein uS8 family.</text>
</comment>
<accession>A0A644XZR7</accession>
<dbReference type="GO" id="GO:0019843">
    <property type="term" value="F:rRNA binding"/>
    <property type="evidence" value="ECO:0007669"/>
    <property type="project" value="UniProtKB-KW"/>
</dbReference>
<dbReference type="FunFam" id="3.30.1370.30:FF:000002">
    <property type="entry name" value="30S ribosomal protein S8"/>
    <property type="match status" value="1"/>
</dbReference>
<dbReference type="GO" id="GO:0005840">
    <property type="term" value="C:ribosome"/>
    <property type="evidence" value="ECO:0007669"/>
    <property type="project" value="UniProtKB-KW"/>
</dbReference>
<organism evidence="6">
    <name type="scientific">bioreactor metagenome</name>
    <dbReference type="NCBI Taxonomy" id="1076179"/>
    <lineage>
        <taxon>unclassified sequences</taxon>
        <taxon>metagenomes</taxon>
        <taxon>ecological metagenomes</taxon>
    </lineage>
</organism>
<dbReference type="InterPro" id="IPR047863">
    <property type="entry name" value="Ribosomal_uS8_CS"/>
</dbReference>
<evidence type="ECO:0000256" key="1">
    <source>
        <dbReference type="ARBA" id="ARBA00006471"/>
    </source>
</evidence>
<dbReference type="PROSITE" id="PS00053">
    <property type="entry name" value="RIBOSOMAL_S8"/>
    <property type="match status" value="1"/>
</dbReference>